<dbReference type="PRINTS" id="PR00412">
    <property type="entry name" value="EPOXHYDRLASE"/>
</dbReference>
<evidence type="ECO:0000259" key="1">
    <source>
        <dbReference type="Pfam" id="PF00561"/>
    </source>
</evidence>
<dbReference type="RefSeq" id="WP_043289175.1">
    <property type="nucleotide sequence ID" value="NZ_CP038151.1"/>
</dbReference>
<dbReference type="KEGG" id="ppai:E1956_37260"/>
<feature type="domain" description="AB hydrolase-1" evidence="1">
    <location>
        <begin position="36"/>
        <end position="265"/>
    </location>
</feature>
<dbReference type="InterPro" id="IPR000639">
    <property type="entry name" value="Epox_hydrolase-like"/>
</dbReference>
<sequence length="299" mass="33071">MTATPNTALPAGTIGSFTDVPSGLRLHHFEAGSGEPVVFIHGSGPGASGISNFRHNYAPIAAAGYRVIVVDLPGYGASSKPADAEYTLDFFVQALREQLVALGVGRATLLGNSLGGAIALKYALDYPDDVKALIMMAPGGVEERETYFRMEGIQKMVSLFTNRQMNRQTMRYLLELLVHDRSLVTDALVEERLKVCETQPPEVLSTMRVPNLTARLTELRCPVLGFWGTQDRFNPVSGAMHFLEQCEDARFVLMNRCGHWVMVEHREYFNRECVDFLADLDKGADHAERTSKTQDKETA</sequence>
<dbReference type="Pfam" id="PF00561">
    <property type="entry name" value="Abhydrolase_1"/>
    <property type="match status" value="1"/>
</dbReference>
<proteinExistence type="predicted"/>
<dbReference type="Proteomes" id="UP000295727">
    <property type="component" value="Chromosome 4"/>
</dbReference>
<dbReference type="Gene3D" id="3.40.50.1820">
    <property type="entry name" value="alpha/beta hydrolase"/>
    <property type="match status" value="1"/>
</dbReference>
<dbReference type="AlphaFoldDB" id="A0A4P7D7E1"/>
<dbReference type="PANTHER" id="PTHR46438:SF11">
    <property type="entry name" value="LIPASE-RELATED"/>
    <property type="match status" value="1"/>
</dbReference>
<name>A0A4P7D7E1_9BURK</name>
<dbReference type="GO" id="GO:0016787">
    <property type="term" value="F:hydrolase activity"/>
    <property type="evidence" value="ECO:0007669"/>
    <property type="project" value="UniProtKB-KW"/>
</dbReference>
<evidence type="ECO:0000313" key="3">
    <source>
        <dbReference type="Proteomes" id="UP000295727"/>
    </source>
</evidence>
<dbReference type="PRINTS" id="PR00111">
    <property type="entry name" value="ABHYDROLASE"/>
</dbReference>
<dbReference type="SUPFAM" id="SSF53474">
    <property type="entry name" value="alpha/beta-Hydrolases"/>
    <property type="match status" value="1"/>
</dbReference>
<dbReference type="InterPro" id="IPR000073">
    <property type="entry name" value="AB_hydrolase_1"/>
</dbReference>
<gene>
    <name evidence="2" type="ORF">E1956_37260</name>
</gene>
<dbReference type="OrthoDB" id="9799989at2"/>
<dbReference type="EMBL" id="CP038151">
    <property type="protein sequence ID" value="QBR02855.1"/>
    <property type="molecule type" value="Genomic_DNA"/>
</dbReference>
<protein>
    <submittedName>
        <fullName evidence="2">Alpha/beta fold hydrolase</fullName>
    </submittedName>
</protein>
<organism evidence="2 3">
    <name type="scientific">Paraburkholderia pallida</name>
    <dbReference type="NCBI Taxonomy" id="2547399"/>
    <lineage>
        <taxon>Bacteria</taxon>
        <taxon>Pseudomonadati</taxon>
        <taxon>Pseudomonadota</taxon>
        <taxon>Betaproteobacteria</taxon>
        <taxon>Burkholderiales</taxon>
        <taxon>Burkholderiaceae</taxon>
        <taxon>Paraburkholderia</taxon>
    </lineage>
</organism>
<keyword evidence="3" id="KW-1185">Reference proteome</keyword>
<keyword evidence="2" id="KW-0378">Hydrolase</keyword>
<reference evidence="2 3" key="1">
    <citation type="submission" date="2019-03" db="EMBL/GenBank/DDBJ databases">
        <title>Paraburkholderia sp. 7MH5, isolated from subtropical forest soil.</title>
        <authorList>
            <person name="Gao Z.-H."/>
            <person name="Qiu L.-H."/>
        </authorList>
    </citation>
    <scope>NUCLEOTIDE SEQUENCE [LARGE SCALE GENOMIC DNA]</scope>
    <source>
        <strain evidence="2 3">7MH5</strain>
    </source>
</reference>
<accession>A0A4P7D7E1</accession>
<dbReference type="InterPro" id="IPR029058">
    <property type="entry name" value="AB_hydrolase_fold"/>
</dbReference>
<dbReference type="PANTHER" id="PTHR46438">
    <property type="entry name" value="ALPHA/BETA-HYDROLASES SUPERFAMILY PROTEIN"/>
    <property type="match status" value="1"/>
</dbReference>
<evidence type="ECO:0000313" key="2">
    <source>
        <dbReference type="EMBL" id="QBR02855.1"/>
    </source>
</evidence>